<reference evidence="5 6" key="1">
    <citation type="submission" date="2020-08" db="EMBL/GenBank/DDBJ databases">
        <title>Genomic Encyclopedia of Archaeal and Bacterial Type Strains, Phase II (KMG-II): from individual species to whole genera.</title>
        <authorList>
            <person name="Goeker M."/>
        </authorList>
    </citation>
    <scope>NUCLEOTIDE SEQUENCE [LARGE SCALE GENOMIC DNA]</scope>
    <source>
        <strain evidence="5 6">DSM 43850</strain>
    </source>
</reference>
<comment type="similarity">
    <text evidence="1">Belongs to the Gfo/Idh/MocA family.</text>
</comment>
<dbReference type="InterPro" id="IPR000683">
    <property type="entry name" value="Gfo/Idh/MocA-like_OxRdtase_N"/>
</dbReference>
<evidence type="ECO:0000256" key="2">
    <source>
        <dbReference type="ARBA" id="ARBA00023002"/>
    </source>
</evidence>
<comment type="caution">
    <text evidence="5">The sequence shown here is derived from an EMBL/GenBank/DDBJ whole genome shotgun (WGS) entry which is preliminary data.</text>
</comment>
<dbReference type="PANTHER" id="PTHR22604:SF105">
    <property type="entry name" value="TRANS-1,2-DIHYDROBENZENE-1,2-DIOL DEHYDROGENASE"/>
    <property type="match status" value="1"/>
</dbReference>
<keyword evidence="6" id="KW-1185">Reference proteome</keyword>
<evidence type="ECO:0000259" key="3">
    <source>
        <dbReference type="Pfam" id="PF01408"/>
    </source>
</evidence>
<dbReference type="InterPro" id="IPR036291">
    <property type="entry name" value="NAD(P)-bd_dom_sf"/>
</dbReference>
<dbReference type="EMBL" id="JACJID010000001">
    <property type="protein sequence ID" value="MBA8923858.1"/>
    <property type="molecule type" value="Genomic_DNA"/>
</dbReference>
<dbReference type="Proteomes" id="UP000517916">
    <property type="component" value="Unassembled WGS sequence"/>
</dbReference>
<dbReference type="InterPro" id="IPR050984">
    <property type="entry name" value="Gfo/Idh/MocA_domain"/>
</dbReference>
<keyword evidence="2" id="KW-0560">Oxidoreductase</keyword>
<dbReference type="InterPro" id="IPR055170">
    <property type="entry name" value="GFO_IDH_MocA-like_dom"/>
</dbReference>
<dbReference type="Gene3D" id="3.40.50.720">
    <property type="entry name" value="NAD(P)-binding Rossmann-like Domain"/>
    <property type="match status" value="1"/>
</dbReference>
<dbReference type="Pfam" id="PF22725">
    <property type="entry name" value="GFO_IDH_MocA_C3"/>
    <property type="match status" value="1"/>
</dbReference>
<dbReference type="RefSeq" id="WP_318295946.1">
    <property type="nucleotide sequence ID" value="NZ_BAAABQ010000065.1"/>
</dbReference>
<sequence>MLGCANIAWRRTLPAFAESSTATVVAAASRDPHKAERFAVRFGCAPVVGYSALLEREDVDAVYLPLPTGLHARWAADALRAGKHVLAEKPLATTASEATELISLAEQRDLVLMENRMFSYHTQHEEVRKLVANGELGELRTLHATMTIPPLPEDDPRYRAELGGGALLDVGFYPLHAALLLLTEPLEVLGADLHRHPERGVDVRGAVLLRDANGVTAHLTFGIEHSYRAAYELSGSQARLVLERAFTPPPSWQPVLRIEAQDRSECRTLPASPQFLNSVNAFTAAVLDRTRPRDHLRTTLRGLELMDTVRAYDHKGRS</sequence>
<evidence type="ECO:0000313" key="6">
    <source>
        <dbReference type="Proteomes" id="UP000517916"/>
    </source>
</evidence>
<accession>A0ABR6BAG1</accession>
<dbReference type="Pfam" id="PF01408">
    <property type="entry name" value="GFO_IDH_MocA"/>
    <property type="match status" value="1"/>
</dbReference>
<protein>
    <submittedName>
        <fullName evidence="5">NDP-hexose-3-ketoreductase</fullName>
    </submittedName>
</protein>
<gene>
    <name evidence="5" type="ORF">BC739_001055</name>
</gene>
<feature type="domain" description="GFO/IDH/MocA-like oxidoreductase" evidence="4">
    <location>
        <begin position="125"/>
        <end position="240"/>
    </location>
</feature>
<dbReference type="PANTHER" id="PTHR22604">
    <property type="entry name" value="OXIDOREDUCTASES"/>
    <property type="match status" value="1"/>
</dbReference>
<evidence type="ECO:0000313" key="5">
    <source>
        <dbReference type="EMBL" id="MBA8923858.1"/>
    </source>
</evidence>
<feature type="domain" description="Gfo/Idh/MocA-like oxidoreductase N-terminal" evidence="3">
    <location>
        <begin position="1"/>
        <end position="114"/>
    </location>
</feature>
<dbReference type="Gene3D" id="3.30.360.10">
    <property type="entry name" value="Dihydrodipicolinate Reductase, domain 2"/>
    <property type="match status" value="1"/>
</dbReference>
<dbReference type="SUPFAM" id="SSF55347">
    <property type="entry name" value="Glyceraldehyde-3-phosphate dehydrogenase-like, C-terminal domain"/>
    <property type="match status" value="1"/>
</dbReference>
<name>A0ABR6BAG1_9PSEU</name>
<organism evidence="5 6">
    <name type="scientific">Kutzneria viridogrisea</name>
    <dbReference type="NCBI Taxonomy" id="47990"/>
    <lineage>
        <taxon>Bacteria</taxon>
        <taxon>Bacillati</taxon>
        <taxon>Actinomycetota</taxon>
        <taxon>Actinomycetes</taxon>
        <taxon>Pseudonocardiales</taxon>
        <taxon>Pseudonocardiaceae</taxon>
        <taxon>Kutzneria</taxon>
    </lineage>
</organism>
<evidence type="ECO:0000256" key="1">
    <source>
        <dbReference type="ARBA" id="ARBA00010928"/>
    </source>
</evidence>
<proteinExistence type="inferred from homology"/>
<evidence type="ECO:0000259" key="4">
    <source>
        <dbReference type="Pfam" id="PF22725"/>
    </source>
</evidence>
<dbReference type="SUPFAM" id="SSF51735">
    <property type="entry name" value="NAD(P)-binding Rossmann-fold domains"/>
    <property type="match status" value="1"/>
</dbReference>